<reference evidence="2" key="1">
    <citation type="journal article" date="2019" name="Int. J. Syst. Evol. Microbiol.">
        <title>The Global Catalogue of Microorganisms (GCM) 10K type strain sequencing project: providing services to taxonomists for standard genome sequencing and annotation.</title>
        <authorList>
            <consortium name="The Broad Institute Genomics Platform"/>
            <consortium name="The Broad Institute Genome Sequencing Center for Infectious Disease"/>
            <person name="Wu L."/>
            <person name="Ma J."/>
        </authorList>
    </citation>
    <scope>NUCLEOTIDE SEQUENCE [LARGE SCALE GENOMIC DNA]</scope>
    <source>
        <strain evidence="2">CGMCC 4.7397</strain>
    </source>
</reference>
<proteinExistence type="predicted"/>
<sequence length="78" mass="8888">MTRKMRLVVHTARELHRGEWAEVPADVPDGQVEDGALAGVVRSASEGEQMWIFTMDNGRRRAIPFSAMEWIEVEIRHA</sequence>
<accession>A0ABW1I2G9</accession>
<name>A0ABW1I2G9_9PSEU</name>
<dbReference type="EMBL" id="JBHSQK010000010">
    <property type="protein sequence ID" value="MFC5947827.1"/>
    <property type="molecule type" value="Genomic_DNA"/>
</dbReference>
<evidence type="ECO:0000313" key="1">
    <source>
        <dbReference type="EMBL" id="MFC5947827.1"/>
    </source>
</evidence>
<keyword evidence="2" id="KW-1185">Reference proteome</keyword>
<evidence type="ECO:0000313" key="2">
    <source>
        <dbReference type="Proteomes" id="UP001596119"/>
    </source>
</evidence>
<evidence type="ECO:0008006" key="3">
    <source>
        <dbReference type="Google" id="ProtNLM"/>
    </source>
</evidence>
<dbReference type="RefSeq" id="WP_379564889.1">
    <property type="nucleotide sequence ID" value="NZ_JBHSQK010000010.1"/>
</dbReference>
<protein>
    <recommendedName>
        <fullName evidence="3">DUF1918 domain-containing protein</fullName>
    </recommendedName>
</protein>
<gene>
    <name evidence="1" type="ORF">ACFQH9_06025</name>
</gene>
<comment type="caution">
    <text evidence="1">The sequence shown here is derived from an EMBL/GenBank/DDBJ whole genome shotgun (WGS) entry which is preliminary data.</text>
</comment>
<organism evidence="1 2">
    <name type="scientific">Pseudonocardia lutea</name>
    <dbReference type="NCBI Taxonomy" id="2172015"/>
    <lineage>
        <taxon>Bacteria</taxon>
        <taxon>Bacillati</taxon>
        <taxon>Actinomycetota</taxon>
        <taxon>Actinomycetes</taxon>
        <taxon>Pseudonocardiales</taxon>
        <taxon>Pseudonocardiaceae</taxon>
        <taxon>Pseudonocardia</taxon>
    </lineage>
</organism>
<dbReference type="Proteomes" id="UP001596119">
    <property type="component" value="Unassembled WGS sequence"/>
</dbReference>